<evidence type="ECO:0000313" key="1">
    <source>
        <dbReference type="EMBL" id="EEG54232.1"/>
    </source>
</evidence>
<reference evidence="1 2" key="2">
    <citation type="submission" date="2009-02" db="EMBL/GenBank/DDBJ databases">
        <title>Draft genome sequence of Clostridium asparagiforme (DSM 15981).</title>
        <authorList>
            <person name="Sudarsanam P."/>
            <person name="Ley R."/>
            <person name="Guruge J."/>
            <person name="Turnbaugh P.J."/>
            <person name="Mahowald M."/>
            <person name="Liep D."/>
            <person name="Gordon J."/>
        </authorList>
    </citation>
    <scope>NUCLEOTIDE SEQUENCE [LARGE SCALE GENOMIC DNA]</scope>
    <source>
        <strain evidence="1 2">DSM 15981</strain>
    </source>
</reference>
<evidence type="ECO:0000313" key="2">
    <source>
        <dbReference type="Proteomes" id="UP000004756"/>
    </source>
</evidence>
<dbReference type="Proteomes" id="UP000004756">
    <property type="component" value="Unassembled WGS sequence"/>
</dbReference>
<organism evidence="1 2">
    <name type="scientific">[Clostridium] asparagiforme DSM 15981</name>
    <dbReference type="NCBI Taxonomy" id="518636"/>
    <lineage>
        <taxon>Bacteria</taxon>
        <taxon>Bacillati</taxon>
        <taxon>Bacillota</taxon>
        <taxon>Clostridia</taxon>
        <taxon>Lachnospirales</taxon>
        <taxon>Lachnospiraceae</taxon>
        <taxon>Enterocloster</taxon>
    </lineage>
</organism>
<protein>
    <submittedName>
        <fullName evidence="1">Uncharacterized protein</fullName>
    </submittedName>
</protein>
<keyword evidence="2" id="KW-1185">Reference proteome</keyword>
<dbReference type="AlphaFoldDB" id="C0D355"/>
<sequence>MTRFSATIYPPPGLLREIGLLFALVRCKMGKNLIGSERSI</sequence>
<accession>C0D355</accession>
<proteinExistence type="predicted"/>
<comment type="caution">
    <text evidence="1">The sequence shown here is derived from an EMBL/GenBank/DDBJ whole genome shotgun (WGS) entry which is preliminary data.</text>
</comment>
<gene>
    <name evidence="1" type="ORF">CLOSTASPAR_03697</name>
</gene>
<dbReference type="HOGENOM" id="CLU_3287148_0_0_9"/>
<name>C0D355_9FIRM</name>
<reference evidence="1 2" key="1">
    <citation type="submission" date="2009-01" db="EMBL/GenBank/DDBJ databases">
        <authorList>
            <person name="Fulton L."/>
            <person name="Clifton S."/>
            <person name="Fulton B."/>
            <person name="Xu J."/>
            <person name="Minx P."/>
            <person name="Pepin K.H."/>
            <person name="Johnson M."/>
            <person name="Bhonagiri V."/>
            <person name="Nash W.E."/>
            <person name="Mardis E.R."/>
            <person name="Wilson R.K."/>
        </authorList>
    </citation>
    <scope>NUCLEOTIDE SEQUENCE [LARGE SCALE GENOMIC DNA]</scope>
    <source>
        <strain evidence="1 2">DSM 15981</strain>
    </source>
</reference>
<dbReference type="EMBL" id="ACCJ01000289">
    <property type="protein sequence ID" value="EEG54232.1"/>
    <property type="molecule type" value="Genomic_DNA"/>
</dbReference>